<organism evidence="4 5">
    <name type="scientific">Jeotgalibacillus soli</name>
    <dbReference type="NCBI Taxonomy" id="889306"/>
    <lineage>
        <taxon>Bacteria</taxon>
        <taxon>Bacillati</taxon>
        <taxon>Bacillota</taxon>
        <taxon>Bacilli</taxon>
        <taxon>Bacillales</taxon>
        <taxon>Caryophanaceae</taxon>
        <taxon>Jeotgalibacillus</taxon>
    </lineage>
</organism>
<name>A0A0C2RS50_9BACL</name>
<dbReference type="PATRIC" id="fig|889306.3.peg.3550"/>
<dbReference type="STRING" id="889306.KP78_35330"/>
<feature type="region of interest" description="Disordered" evidence="2">
    <location>
        <begin position="394"/>
        <end position="434"/>
    </location>
</feature>
<reference evidence="4 5" key="1">
    <citation type="submission" date="2015-01" db="EMBL/GenBank/DDBJ databases">
        <title>Genome sequencing of Jeotgalibacillus soli.</title>
        <authorList>
            <person name="Goh K.M."/>
            <person name="Chan K.-G."/>
            <person name="Yaakop A.S."/>
            <person name="Ee R."/>
            <person name="Gan H.M."/>
            <person name="Chan C.S."/>
        </authorList>
    </citation>
    <scope>NUCLEOTIDE SEQUENCE [LARGE SCALE GENOMIC DNA]</scope>
    <source>
        <strain evidence="4 5">P9</strain>
    </source>
</reference>
<evidence type="ECO:0000313" key="4">
    <source>
        <dbReference type="EMBL" id="KIL44569.1"/>
    </source>
</evidence>
<protein>
    <recommendedName>
        <fullName evidence="3">G5 domain-containing protein</fullName>
    </recommendedName>
</protein>
<dbReference type="InterPro" id="IPR052913">
    <property type="entry name" value="Glycopeptide_resist_protein"/>
</dbReference>
<evidence type="ECO:0000259" key="3">
    <source>
        <dbReference type="PROSITE" id="PS51109"/>
    </source>
</evidence>
<dbReference type="AlphaFoldDB" id="A0A0C2RS50"/>
<dbReference type="RefSeq" id="WP_041090469.1">
    <property type="nucleotide sequence ID" value="NZ_JXRP01000019.1"/>
</dbReference>
<dbReference type="EMBL" id="JXRP01000019">
    <property type="protein sequence ID" value="KIL44569.1"/>
    <property type="molecule type" value="Genomic_DNA"/>
</dbReference>
<dbReference type="InterPro" id="IPR011098">
    <property type="entry name" value="G5_dom"/>
</dbReference>
<comment type="caution">
    <text evidence="4">The sequence shown here is derived from an EMBL/GenBank/DDBJ whole genome shotgun (WGS) entry which is preliminary data.</text>
</comment>
<dbReference type="Gene3D" id="2.20.230.10">
    <property type="entry name" value="Resuscitation-promoting factor rpfb"/>
    <property type="match status" value="1"/>
</dbReference>
<proteinExistence type="predicted"/>
<dbReference type="InterPro" id="IPR007391">
    <property type="entry name" value="Vancomycin_resist_VanW"/>
</dbReference>
<keyword evidence="1" id="KW-0732">Signal</keyword>
<evidence type="ECO:0000313" key="5">
    <source>
        <dbReference type="Proteomes" id="UP000031938"/>
    </source>
</evidence>
<gene>
    <name evidence="4" type="ORF">KP78_35330</name>
</gene>
<dbReference type="Pfam" id="PF07501">
    <property type="entry name" value="G5"/>
    <property type="match status" value="1"/>
</dbReference>
<dbReference type="PANTHER" id="PTHR35788">
    <property type="entry name" value="EXPORTED PROTEIN-RELATED"/>
    <property type="match status" value="1"/>
</dbReference>
<sequence>MKKWYKLAVVLMLLLTLSYVAVIKLVAVFPVSATESDFTYINGGVIIPASSVDEVRSYLMSEISAWQSGRDLELSYSGGDVTIPREVFVFDLEQTIQMNKDKIEAPWYSFKSRNEEKKIMLTVYLDDTKMLEPLFSIIEIKKTIAQLEFAAGSLSNETIQAVEKKNASSVGEIVATHSVDVPYDDPALIKLVSLFDGVQIHARSNFSMLEWLKENGDDSSILNILASGLYGGALQTNLKILERHAQSAIPSYTDPGMEAEISPITQRDLRLHNPNPFPLTIQAVINDSRLVMTFSSLPLDAAYQVKVVEDTEVEPRIIRRFTNNLQAGEEQLIQQGVNGQRVETIRLMVSSNGETLSSDRISRDFYAPVPTVIEVSSYTKEQELEQEIRVLSDQSNELVDSENMEIPSDKAFNDQEVGPGTKETPDRVISSDSK</sequence>
<keyword evidence="5" id="KW-1185">Reference proteome</keyword>
<feature type="domain" description="G5" evidence="3">
    <location>
        <begin position="299"/>
        <end position="379"/>
    </location>
</feature>
<evidence type="ECO:0000256" key="2">
    <source>
        <dbReference type="SAM" id="MobiDB-lite"/>
    </source>
</evidence>
<dbReference type="SMART" id="SM01208">
    <property type="entry name" value="G5"/>
    <property type="match status" value="1"/>
</dbReference>
<accession>A0A0C2RS50</accession>
<dbReference type="PANTHER" id="PTHR35788:SF1">
    <property type="entry name" value="EXPORTED PROTEIN"/>
    <property type="match status" value="1"/>
</dbReference>
<dbReference type="PROSITE" id="PS51109">
    <property type="entry name" value="G5"/>
    <property type="match status" value="1"/>
</dbReference>
<dbReference type="Proteomes" id="UP000031938">
    <property type="component" value="Unassembled WGS sequence"/>
</dbReference>
<dbReference type="Pfam" id="PF04294">
    <property type="entry name" value="VanW"/>
    <property type="match status" value="1"/>
</dbReference>
<evidence type="ECO:0000256" key="1">
    <source>
        <dbReference type="ARBA" id="ARBA00022729"/>
    </source>
</evidence>